<reference evidence="3 4" key="1">
    <citation type="submission" date="2020-08" db="EMBL/GenBank/DDBJ databases">
        <title>Genomic Encyclopedia of Type Strains, Phase III (KMG-III): the genomes of soil and plant-associated and newly described type strains.</title>
        <authorList>
            <person name="Whitman W."/>
        </authorList>
    </citation>
    <scope>NUCLEOTIDE SEQUENCE [LARGE SCALE GENOMIC DNA]</scope>
    <source>
        <strain evidence="3 4">CECT 3287</strain>
    </source>
</reference>
<dbReference type="InterPro" id="IPR001466">
    <property type="entry name" value="Beta-lactam-related"/>
</dbReference>
<dbReference type="Gene3D" id="3.40.710.10">
    <property type="entry name" value="DD-peptidase/beta-lactamase superfamily"/>
    <property type="match status" value="1"/>
</dbReference>
<keyword evidence="4" id="KW-1185">Reference proteome</keyword>
<dbReference type="SUPFAM" id="SSF56601">
    <property type="entry name" value="beta-lactamase/transpeptidase-like"/>
    <property type="match status" value="1"/>
</dbReference>
<dbReference type="InterPro" id="IPR050491">
    <property type="entry name" value="AmpC-like"/>
</dbReference>
<dbReference type="AlphaFoldDB" id="A0A7W5APM9"/>
<evidence type="ECO:0000313" key="4">
    <source>
        <dbReference type="Proteomes" id="UP000590749"/>
    </source>
</evidence>
<evidence type="ECO:0000259" key="1">
    <source>
        <dbReference type="Pfam" id="PF00144"/>
    </source>
</evidence>
<dbReference type="Proteomes" id="UP000590749">
    <property type="component" value="Unassembled WGS sequence"/>
</dbReference>
<feature type="domain" description="DUF7586" evidence="2">
    <location>
        <begin position="359"/>
        <end position="445"/>
    </location>
</feature>
<dbReference type="InterPro" id="IPR012338">
    <property type="entry name" value="Beta-lactam/transpept-like"/>
</dbReference>
<accession>A0A7W5APM9</accession>
<dbReference type="EMBL" id="JACHXF010000023">
    <property type="protein sequence ID" value="MBB3100141.1"/>
    <property type="molecule type" value="Genomic_DNA"/>
</dbReference>
<evidence type="ECO:0000259" key="2">
    <source>
        <dbReference type="Pfam" id="PF24491"/>
    </source>
</evidence>
<proteinExistence type="predicted"/>
<comment type="caution">
    <text evidence="3">The sequence shown here is derived from an EMBL/GenBank/DDBJ whole genome shotgun (WGS) entry which is preliminary data.</text>
</comment>
<dbReference type="InterPro" id="IPR056008">
    <property type="entry name" value="DUF7586"/>
</dbReference>
<feature type="domain" description="Beta-lactamase-related" evidence="1">
    <location>
        <begin position="10"/>
        <end position="304"/>
    </location>
</feature>
<gene>
    <name evidence="3" type="ORF">FHR83_007861</name>
</gene>
<dbReference type="Pfam" id="PF24491">
    <property type="entry name" value="DUF7586"/>
    <property type="match status" value="1"/>
</dbReference>
<dbReference type="PANTHER" id="PTHR46825">
    <property type="entry name" value="D-ALANYL-D-ALANINE-CARBOXYPEPTIDASE/ENDOPEPTIDASE AMPH"/>
    <property type="match status" value="1"/>
</dbReference>
<dbReference type="Pfam" id="PF00144">
    <property type="entry name" value="Beta-lactamase"/>
    <property type="match status" value="1"/>
</dbReference>
<organism evidence="3 4">
    <name type="scientific">Actinoplanes campanulatus</name>
    <dbReference type="NCBI Taxonomy" id="113559"/>
    <lineage>
        <taxon>Bacteria</taxon>
        <taxon>Bacillati</taxon>
        <taxon>Actinomycetota</taxon>
        <taxon>Actinomycetes</taxon>
        <taxon>Micromonosporales</taxon>
        <taxon>Micromonosporaceae</taxon>
        <taxon>Actinoplanes</taxon>
    </lineage>
</organism>
<evidence type="ECO:0000313" key="3">
    <source>
        <dbReference type="EMBL" id="MBB3100141.1"/>
    </source>
</evidence>
<name>A0A7W5APM9_9ACTN</name>
<dbReference type="RefSeq" id="WP_183226206.1">
    <property type="nucleotide sequence ID" value="NZ_BMPW01000012.1"/>
</dbReference>
<protein>
    <submittedName>
        <fullName evidence="3">CubicO group peptidase (Beta-lactamase class C family)</fullName>
    </submittedName>
</protein>
<dbReference type="PANTHER" id="PTHR46825:SF7">
    <property type="entry name" value="D-ALANYL-D-ALANINE CARBOXYPEPTIDASE"/>
    <property type="match status" value="1"/>
</dbReference>
<sequence length="465" mass="50028">MSVPTPRYERAARRAQADGRIPALSVALHRADREPWVFTVGDSGNPDHPLGPGTRFRIGSVTKTFTAVLVMQARDEGLVDLDAPIGKYLDVPAHGDATVRRLLSHTAGFQREPYGDVWDTLISPDAGRMLAELDRAERVLPNARRFHYSNLGLAVLGQMVARLRGGTWAEILTERVLTPLGLAHTTAGRPVDAAVGYLVDAYSDAARPEPPVDVGGVAPAAQLWSTAADMAKWAAFLASPETADPDGRVLAADTVDEMRWPLTTTDESLWAAGFGLGLILVPEGKRVMHVGHDGAMPGFLAGVYGRRGGDGNPGALGCAVLGSSGTAGQTNELVHDLLRLAAELDPAEIRPWRAAPPAPPAYRPVLGRWWSEGMEFVFAWHDGRLQARAAEAPAGRPPAIFEPLPDRPDVLRTVSGREAGELLRLTRDDSGAVVRMHWATYRFARLQEGFDGGPASDGPETTNRR</sequence>